<evidence type="ECO:0008006" key="4">
    <source>
        <dbReference type="Google" id="ProtNLM"/>
    </source>
</evidence>
<organism evidence="2 3">
    <name type="scientific">Cohnella hongkongensis</name>
    <dbReference type="NCBI Taxonomy" id="178337"/>
    <lineage>
        <taxon>Bacteria</taxon>
        <taxon>Bacillati</taxon>
        <taxon>Bacillota</taxon>
        <taxon>Bacilli</taxon>
        <taxon>Bacillales</taxon>
        <taxon>Paenibacillaceae</taxon>
        <taxon>Cohnella</taxon>
    </lineage>
</organism>
<keyword evidence="3" id="KW-1185">Reference proteome</keyword>
<dbReference type="Proteomes" id="UP001596028">
    <property type="component" value="Unassembled WGS sequence"/>
</dbReference>
<gene>
    <name evidence="2" type="ORF">ACFO3S_18975</name>
</gene>
<dbReference type="PANTHER" id="PTHR36842:SF1">
    <property type="entry name" value="PROTEIN TOLB"/>
    <property type="match status" value="1"/>
</dbReference>
<keyword evidence="1" id="KW-0732">Signal</keyword>
<evidence type="ECO:0000256" key="1">
    <source>
        <dbReference type="SAM" id="SignalP"/>
    </source>
</evidence>
<proteinExistence type="predicted"/>
<dbReference type="InterPro" id="IPR011042">
    <property type="entry name" value="6-blade_b-propeller_TolB-like"/>
</dbReference>
<feature type="chain" id="PRO_5046634850" description="TolB protein" evidence="1">
    <location>
        <begin position="19"/>
        <end position="369"/>
    </location>
</feature>
<dbReference type="PANTHER" id="PTHR36842">
    <property type="entry name" value="PROTEIN TOLB HOMOLOG"/>
    <property type="match status" value="1"/>
</dbReference>
<dbReference type="SUPFAM" id="SSF82171">
    <property type="entry name" value="DPP6 N-terminal domain-like"/>
    <property type="match status" value="1"/>
</dbReference>
<sequence length="369" mass="40095">MKISARMMTVPALLFALAACSSEGSGNRTIIKEPGMTITVIDDAGSRTGEPGVSVEKMDRLDGTEIMDWVDESTVVVSKENESLGRMALAELADSYPRSLYLYDLDTRQYTLLQQRKNLNIGGAVLSPDKKRLIYHEYSLGDPVYSVMNLDTLDSFRLTGDPIGGAVSANWADSETIVGAAYSGGAYIATSEGRIAAIDQLEETGLILVEKVGDILYYNTLADESLKALNLVTLEKTSLNLDRVIKALPSPDGRQLLALQINGSRTSLLLCDANGENRKTIAEGTELSGISWSPDQRMIAYGLNADASGTAAKGLYLYDMLTDESVRIAVDIEPAATSWSPSGQRLAYTEWNAKPYRSGIVQLHYSLRK</sequence>
<dbReference type="RefSeq" id="WP_378099321.1">
    <property type="nucleotide sequence ID" value="NZ_JBHSEP010000015.1"/>
</dbReference>
<feature type="signal peptide" evidence="1">
    <location>
        <begin position="1"/>
        <end position="18"/>
    </location>
</feature>
<evidence type="ECO:0000313" key="3">
    <source>
        <dbReference type="Proteomes" id="UP001596028"/>
    </source>
</evidence>
<comment type="caution">
    <text evidence="2">The sequence shown here is derived from an EMBL/GenBank/DDBJ whole genome shotgun (WGS) entry which is preliminary data.</text>
</comment>
<dbReference type="Gene3D" id="2.120.10.30">
    <property type="entry name" value="TolB, C-terminal domain"/>
    <property type="match status" value="1"/>
</dbReference>
<reference evidence="3" key="1">
    <citation type="journal article" date="2019" name="Int. J. Syst. Evol. Microbiol.">
        <title>The Global Catalogue of Microorganisms (GCM) 10K type strain sequencing project: providing services to taxonomists for standard genome sequencing and annotation.</title>
        <authorList>
            <consortium name="The Broad Institute Genomics Platform"/>
            <consortium name="The Broad Institute Genome Sequencing Center for Infectious Disease"/>
            <person name="Wu L."/>
            <person name="Ma J."/>
        </authorList>
    </citation>
    <scope>NUCLEOTIDE SEQUENCE [LARGE SCALE GENOMIC DNA]</scope>
    <source>
        <strain evidence="3">CCUG 49571</strain>
    </source>
</reference>
<protein>
    <recommendedName>
        <fullName evidence="4">TolB protein</fullName>
    </recommendedName>
</protein>
<accession>A0ABV9FEL7</accession>
<dbReference type="PROSITE" id="PS51257">
    <property type="entry name" value="PROKAR_LIPOPROTEIN"/>
    <property type="match status" value="1"/>
</dbReference>
<dbReference type="EMBL" id="JBHSEP010000015">
    <property type="protein sequence ID" value="MFC4600336.1"/>
    <property type="molecule type" value="Genomic_DNA"/>
</dbReference>
<evidence type="ECO:0000313" key="2">
    <source>
        <dbReference type="EMBL" id="MFC4600336.1"/>
    </source>
</evidence>
<name>A0ABV9FEL7_9BACL</name>